<protein>
    <recommendedName>
        <fullName evidence="3">SUEL-type lectin domain-containing protein</fullName>
    </recommendedName>
</protein>
<evidence type="ECO:0000313" key="4">
    <source>
        <dbReference type="Ensembl" id="ENSSFOP00015006033.2"/>
    </source>
</evidence>
<accession>A0A8C9QZH8</accession>
<proteinExistence type="predicted"/>
<organism evidence="4 5">
    <name type="scientific">Scleropages formosus</name>
    <name type="common">Asian bonytongue</name>
    <name type="synonym">Osteoglossum formosum</name>
    <dbReference type="NCBI Taxonomy" id="113540"/>
    <lineage>
        <taxon>Eukaryota</taxon>
        <taxon>Metazoa</taxon>
        <taxon>Chordata</taxon>
        <taxon>Craniata</taxon>
        <taxon>Vertebrata</taxon>
        <taxon>Euteleostomi</taxon>
        <taxon>Actinopterygii</taxon>
        <taxon>Neopterygii</taxon>
        <taxon>Teleostei</taxon>
        <taxon>Osteoglossocephala</taxon>
        <taxon>Osteoglossomorpha</taxon>
        <taxon>Osteoglossiformes</taxon>
        <taxon>Osteoglossidae</taxon>
        <taxon>Scleropages</taxon>
    </lineage>
</organism>
<dbReference type="PROSITE" id="PS50228">
    <property type="entry name" value="SUEL_LECTIN"/>
    <property type="match status" value="2"/>
</dbReference>
<feature type="domain" description="SUEL-type lectin" evidence="3">
    <location>
        <begin position="108"/>
        <end position="207"/>
    </location>
</feature>
<evidence type="ECO:0000256" key="1">
    <source>
        <dbReference type="ARBA" id="ARBA00022734"/>
    </source>
</evidence>
<sequence length="227" mass="24763">MEQLFNICVIVASNFTLIEHGTSTTRLNFRTGVIKIRSANYGRTNGYTCSAGGNTCNSFSAQFAGFSHHLLTEINRCDGSQYCELNVGPEQFPDPCANTFKYLNTSYSCLHADTSVTCEHEVGELNCAGVIKVFRATYGRRDGTTCTSGRPPRQLVNVNCFHSLSTFAVVISSCNGKNSCSLTTSHPSFSDPCYGTYKYLEVTYGCYPASKFTGELQCGMPNSAINL</sequence>
<dbReference type="Gene3D" id="2.60.120.740">
    <property type="match status" value="2"/>
</dbReference>
<dbReference type="GeneTree" id="ENSGT00940000154285"/>
<reference evidence="4 5" key="1">
    <citation type="submission" date="2019-04" db="EMBL/GenBank/DDBJ databases">
        <authorList>
            <consortium name="Wellcome Sanger Institute Data Sharing"/>
        </authorList>
    </citation>
    <scope>NUCLEOTIDE SEQUENCE [LARGE SCALE GENOMIC DNA]</scope>
</reference>
<name>A0A8C9QZH8_SCLFO</name>
<evidence type="ECO:0000259" key="3">
    <source>
        <dbReference type="PROSITE" id="PS50228"/>
    </source>
</evidence>
<dbReference type="OrthoDB" id="1100386at2759"/>
<reference evidence="4" key="3">
    <citation type="submission" date="2025-09" db="UniProtKB">
        <authorList>
            <consortium name="Ensembl"/>
        </authorList>
    </citation>
    <scope>IDENTIFICATION</scope>
</reference>
<evidence type="ECO:0000313" key="5">
    <source>
        <dbReference type="Proteomes" id="UP000694397"/>
    </source>
</evidence>
<dbReference type="InterPro" id="IPR043159">
    <property type="entry name" value="Lectin_gal-bd_sf"/>
</dbReference>
<dbReference type="InterPro" id="IPR000922">
    <property type="entry name" value="Lectin_gal-bd_dom"/>
</dbReference>
<feature type="domain" description="SUEL-type lectin" evidence="3">
    <location>
        <begin position="33"/>
        <end position="110"/>
    </location>
</feature>
<evidence type="ECO:0000256" key="2">
    <source>
        <dbReference type="ARBA" id="ARBA00022737"/>
    </source>
</evidence>
<keyword evidence="5" id="KW-1185">Reference proteome</keyword>
<dbReference type="PANTHER" id="PTHR46780">
    <property type="entry name" value="PROTEIN EVA-1"/>
    <property type="match status" value="1"/>
</dbReference>
<keyword evidence="1" id="KW-0430">Lectin</keyword>
<reference evidence="4" key="2">
    <citation type="submission" date="2025-08" db="UniProtKB">
        <authorList>
            <consortium name="Ensembl"/>
        </authorList>
    </citation>
    <scope>IDENTIFICATION</scope>
</reference>
<keyword evidence="2" id="KW-0677">Repeat</keyword>
<dbReference type="GO" id="GO:0030246">
    <property type="term" value="F:carbohydrate binding"/>
    <property type="evidence" value="ECO:0007669"/>
    <property type="project" value="UniProtKB-KW"/>
</dbReference>
<dbReference type="Ensembl" id="ENSSFOT00015006130.2">
    <property type="protein sequence ID" value="ENSSFOP00015006033.2"/>
    <property type="gene ID" value="ENSSFOG00015003816.2"/>
</dbReference>
<dbReference type="AlphaFoldDB" id="A0A8C9QZH8"/>
<dbReference type="Proteomes" id="UP000694397">
    <property type="component" value="Chromosome 15"/>
</dbReference>
<dbReference type="Pfam" id="PF02140">
    <property type="entry name" value="SUEL_Lectin"/>
    <property type="match status" value="2"/>
</dbReference>